<evidence type="ECO:0000256" key="5">
    <source>
        <dbReference type="ARBA" id="ARBA00023274"/>
    </source>
</evidence>
<dbReference type="InterPro" id="IPR000999">
    <property type="entry name" value="RNase_III_dom"/>
</dbReference>
<dbReference type="OrthoDB" id="67027at2759"/>
<dbReference type="CDD" id="cd19873">
    <property type="entry name" value="DSRM_MRPL3_like"/>
    <property type="match status" value="1"/>
</dbReference>
<proteinExistence type="inferred from homology"/>
<dbReference type="SUPFAM" id="SSF54768">
    <property type="entry name" value="dsRNA-binding domain-like"/>
    <property type="match status" value="1"/>
</dbReference>
<evidence type="ECO:0000256" key="4">
    <source>
        <dbReference type="ARBA" id="ARBA00023128"/>
    </source>
</evidence>
<dbReference type="GO" id="GO:0004525">
    <property type="term" value="F:ribonuclease III activity"/>
    <property type="evidence" value="ECO:0007669"/>
    <property type="project" value="InterPro"/>
</dbReference>
<organism evidence="9 10">
    <name type="scientific">Helicocarpus griseus UAMH5409</name>
    <dbReference type="NCBI Taxonomy" id="1447875"/>
    <lineage>
        <taxon>Eukaryota</taxon>
        <taxon>Fungi</taxon>
        <taxon>Dikarya</taxon>
        <taxon>Ascomycota</taxon>
        <taxon>Pezizomycotina</taxon>
        <taxon>Eurotiomycetes</taxon>
        <taxon>Eurotiomycetidae</taxon>
        <taxon>Onygenales</taxon>
        <taxon>Ajellomycetaceae</taxon>
        <taxon>Helicocarpus</taxon>
    </lineage>
</organism>
<evidence type="ECO:0000256" key="2">
    <source>
        <dbReference type="ARBA" id="ARBA00022884"/>
    </source>
</evidence>
<evidence type="ECO:0000256" key="1">
    <source>
        <dbReference type="ARBA" id="ARBA00004173"/>
    </source>
</evidence>
<dbReference type="InterPro" id="IPR036389">
    <property type="entry name" value="RNase_III_sf"/>
</dbReference>
<dbReference type="GO" id="GO:0006396">
    <property type="term" value="P:RNA processing"/>
    <property type="evidence" value="ECO:0007669"/>
    <property type="project" value="InterPro"/>
</dbReference>
<keyword evidence="5" id="KW-0687">Ribonucleoprotein</keyword>
<name>A0A2B7XQR9_9EURO</name>
<dbReference type="Pfam" id="PF22892">
    <property type="entry name" value="DSRM_MRPL44"/>
    <property type="match status" value="1"/>
</dbReference>
<keyword evidence="4" id="KW-0496">Mitochondrion</keyword>
<dbReference type="Gene3D" id="3.30.160.20">
    <property type="match status" value="1"/>
</dbReference>
<keyword evidence="2" id="KW-0694">RNA-binding</keyword>
<evidence type="ECO:0000256" key="3">
    <source>
        <dbReference type="ARBA" id="ARBA00022980"/>
    </source>
</evidence>
<dbReference type="EMBL" id="PDNB01000077">
    <property type="protein sequence ID" value="PGH11111.1"/>
    <property type="molecule type" value="Genomic_DNA"/>
</dbReference>
<dbReference type="InterPro" id="IPR044444">
    <property type="entry name" value="Ribosomal_mL44_DSRM_metazoa"/>
</dbReference>
<dbReference type="Proteomes" id="UP000223968">
    <property type="component" value="Unassembled WGS sequence"/>
</dbReference>
<dbReference type="GO" id="GO:0003735">
    <property type="term" value="F:structural constituent of ribosome"/>
    <property type="evidence" value="ECO:0007669"/>
    <property type="project" value="TreeGrafter"/>
</dbReference>
<dbReference type="AlphaFoldDB" id="A0A2B7XQR9"/>
<dbReference type="PANTHER" id="PTHR11207">
    <property type="entry name" value="RIBONUCLEASE III"/>
    <property type="match status" value="1"/>
</dbReference>
<dbReference type="Gene3D" id="1.10.1520.10">
    <property type="entry name" value="Ribonuclease III domain"/>
    <property type="match status" value="1"/>
</dbReference>
<dbReference type="SMART" id="SM00535">
    <property type="entry name" value="RIBOc"/>
    <property type="match status" value="1"/>
</dbReference>
<feature type="domain" description="RNase III" evidence="8">
    <location>
        <begin position="85"/>
        <end position="265"/>
    </location>
</feature>
<evidence type="ECO:0000313" key="10">
    <source>
        <dbReference type="Proteomes" id="UP000223968"/>
    </source>
</evidence>
<dbReference type="GO" id="GO:0005739">
    <property type="term" value="C:mitochondrion"/>
    <property type="evidence" value="ECO:0007669"/>
    <property type="project" value="TreeGrafter"/>
</dbReference>
<dbReference type="SUPFAM" id="SSF69065">
    <property type="entry name" value="RNase III domain-like"/>
    <property type="match status" value="1"/>
</dbReference>
<evidence type="ECO:0000259" key="8">
    <source>
        <dbReference type="PROSITE" id="PS50142"/>
    </source>
</evidence>
<gene>
    <name evidence="9" type="ORF">AJ79_05056</name>
</gene>
<keyword evidence="10" id="KW-1185">Reference proteome</keyword>
<accession>A0A2B7XQR9</accession>
<keyword evidence="3" id="KW-0689">Ribosomal protein</keyword>
<dbReference type="FunFam" id="3.30.160.20:FF:000043">
    <property type="entry name" value="60S ribosomal protein L3"/>
    <property type="match status" value="1"/>
</dbReference>
<comment type="similarity">
    <text evidence="6">Belongs to the ribonuclease III family. Mitochondrion-specific ribosomal protein mL44 subfamily.</text>
</comment>
<comment type="subcellular location">
    <subcellularLocation>
        <location evidence="1">Mitochondrion</location>
    </subcellularLocation>
</comment>
<comment type="caution">
    <text evidence="9">The sequence shown here is derived from an EMBL/GenBank/DDBJ whole genome shotgun (WGS) entry which is preliminary data.</text>
</comment>
<evidence type="ECO:0000256" key="7">
    <source>
        <dbReference type="ARBA" id="ARBA00035187"/>
    </source>
</evidence>
<dbReference type="PROSITE" id="PS50142">
    <property type="entry name" value="RNASE_3_2"/>
    <property type="match status" value="1"/>
</dbReference>
<dbReference type="STRING" id="1447875.A0A2B7XQR9"/>
<evidence type="ECO:0000256" key="6">
    <source>
        <dbReference type="ARBA" id="ARBA00024034"/>
    </source>
</evidence>
<reference evidence="9 10" key="1">
    <citation type="submission" date="2017-10" db="EMBL/GenBank/DDBJ databases">
        <title>Comparative genomics in systemic dimorphic fungi from Ajellomycetaceae.</title>
        <authorList>
            <person name="Munoz J.F."/>
            <person name="Mcewen J.G."/>
            <person name="Clay O.K."/>
            <person name="Cuomo C.A."/>
        </authorList>
    </citation>
    <scope>NUCLEOTIDE SEQUENCE [LARGE SCALE GENOMIC DNA]</scope>
    <source>
        <strain evidence="9 10">UAMH5409</strain>
    </source>
</reference>
<sequence>MKRLQLLRWSGSVLSPRIRPTTRCAAPAPHQLLFTAIRQQSSASSGALTEENESYDDEHSPDITITRTPIPPSPPVEAALHSPKLSAIHSRLSLPQRLPLQTLARTLVDESADPSPQFNNKSLSILGGDLLNYYTAEYLLSTYPRLPVKVLWAAMYSYIGAKTLASMTREWGVEYAAEPGDEVDPGYLQFKRLPPDTTVETNERGTFIKADGSMTKRSTSARIVYGDAFGLSTVPYDNKHPGVTPNLASANFVRAVMGAVYLHAGRPAAKQFHKQHISSRHLDMASLFSFRQPTRDLSKLCRREGFEPPVAKILSETGRLSNHPVFNVGIFSGPDQIGEGAGGSLSEARFRAAASALKAWYLYSPLGARVPSSMEEEGAEPWKPAYVDPGEVIV</sequence>
<dbReference type="InterPro" id="IPR044443">
    <property type="entry name" value="Ribosomal_mL44_DSRM_fung"/>
</dbReference>
<protein>
    <recommendedName>
        <fullName evidence="7">Large ribosomal subunit protein mL44</fullName>
    </recommendedName>
</protein>
<dbReference type="PANTHER" id="PTHR11207:SF32">
    <property type="entry name" value="LARGE RIBOSOMAL SUBUNIT PROTEIN ML44"/>
    <property type="match status" value="1"/>
</dbReference>
<evidence type="ECO:0000313" key="9">
    <source>
        <dbReference type="EMBL" id="PGH11111.1"/>
    </source>
</evidence>
<dbReference type="GO" id="GO:0003725">
    <property type="term" value="F:double-stranded RNA binding"/>
    <property type="evidence" value="ECO:0007669"/>
    <property type="project" value="InterPro"/>
</dbReference>